<dbReference type="AlphaFoldDB" id="A0A1M7Y373"/>
<dbReference type="CDD" id="cd02980">
    <property type="entry name" value="TRX_Fd_family"/>
    <property type="match status" value="1"/>
</dbReference>
<proteinExistence type="predicted"/>
<dbReference type="STRING" id="1121416.SAMN02745220_01517"/>
<organism evidence="1 2">
    <name type="scientific">Desulfopila aestuarii DSM 18488</name>
    <dbReference type="NCBI Taxonomy" id="1121416"/>
    <lineage>
        <taxon>Bacteria</taxon>
        <taxon>Pseudomonadati</taxon>
        <taxon>Thermodesulfobacteriota</taxon>
        <taxon>Desulfobulbia</taxon>
        <taxon>Desulfobulbales</taxon>
        <taxon>Desulfocapsaceae</taxon>
        <taxon>Desulfopila</taxon>
    </lineage>
</organism>
<reference evidence="1 2" key="1">
    <citation type="submission" date="2016-12" db="EMBL/GenBank/DDBJ databases">
        <authorList>
            <person name="Song W.-J."/>
            <person name="Kurnit D.M."/>
        </authorList>
    </citation>
    <scope>NUCLEOTIDE SEQUENCE [LARGE SCALE GENOMIC DNA]</scope>
    <source>
        <strain evidence="1 2">DSM 18488</strain>
    </source>
</reference>
<dbReference type="OrthoDB" id="9800597at2"/>
<dbReference type="Gene3D" id="3.40.30.10">
    <property type="entry name" value="Glutaredoxin"/>
    <property type="match status" value="1"/>
</dbReference>
<dbReference type="RefSeq" id="WP_073612839.1">
    <property type="nucleotide sequence ID" value="NZ_FRFE01000005.1"/>
</dbReference>
<accession>A0A1M7Y373</accession>
<evidence type="ECO:0000313" key="2">
    <source>
        <dbReference type="Proteomes" id="UP000184603"/>
    </source>
</evidence>
<dbReference type="EMBL" id="FRFE01000005">
    <property type="protein sequence ID" value="SHO46470.1"/>
    <property type="molecule type" value="Genomic_DNA"/>
</dbReference>
<dbReference type="InterPro" id="IPR036249">
    <property type="entry name" value="Thioredoxin-like_sf"/>
</dbReference>
<gene>
    <name evidence="1" type="ORF">SAMN02745220_01517</name>
</gene>
<name>A0A1M7Y373_9BACT</name>
<protein>
    <submittedName>
        <fullName evidence="1">(2Fe-2S) ferredoxin</fullName>
    </submittedName>
</protein>
<dbReference type="SUPFAM" id="SSF52833">
    <property type="entry name" value="Thioredoxin-like"/>
    <property type="match status" value="1"/>
</dbReference>
<dbReference type="Proteomes" id="UP000184603">
    <property type="component" value="Unassembled WGS sequence"/>
</dbReference>
<evidence type="ECO:0000313" key="1">
    <source>
        <dbReference type="EMBL" id="SHO46470.1"/>
    </source>
</evidence>
<keyword evidence="2" id="KW-1185">Reference proteome</keyword>
<sequence>MATPEKQILVCQSFRTKGDPKGICHKQTDGFLQYIEEEILDRGLDMQVVATGCLKQCESGPIMVVQPENWWFKSVDSEEAIDTILDGIEEGEPAQEYLINS</sequence>